<evidence type="ECO:0000313" key="8">
    <source>
        <dbReference type="Proteomes" id="UP000758603"/>
    </source>
</evidence>
<dbReference type="EMBL" id="JAGPXC010000006">
    <property type="protein sequence ID" value="KAH6652354.1"/>
    <property type="molecule type" value="Genomic_DNA"/>
</dbReference>
<comment type="similarity">
    <text evidence="1 6">Belongs to the RNase T2 family.</text>
</comment>
<keyword evidence="8" id="KW-1185">Reference proteome</keyword>
<organism evidence="7 8">
    <name type="scientific">Truncatella angustata</name>
    <dbReference type="NCBI Taxonomy" id="152316"/>
    <lineage>
        <taxon>Eukaryota</taxon>
        <taxon>Fungi</taxon>
        <taxon>Dikarya</taxon>
        <taxon>Ascomycota</taxon>
        <taxon>Pezizomycotina</taxon>
        <taxon>Sordariomycetes</taxon>
        <taxon>Xylariomycetidae</taxon>
        <taxon>Amphisphaeriales</taxon>
        <taxon>Sporocadaceae</taxon>
        <taxon>Truncatella</taxon>
    </lineage>
</organism>
<dbReference type="Proteomes" id="UP000758603">
    <property type="component" value="Unassembled WGS sequence"/>
</dbReference>
<feature type="active site" evidence="5">
    <location>
        <position position="118"/>
    </location>
</feature>
<name>A0A9P8UHU4_9PEZI</name>
<reference evidence="7" key="1">
    <citation type="journal article" date="2021" name="Nat. Commun.">
        <title>Genetic determinants of endophytism in the Arabidopsis root mycobiome.</title>
        <authorList>
            <person name="Mesny F."/>
            <person name="Miyauchi S."/>
            <person name="Thiergart T."/>
            <person name="Pickel B."/>
            <person name="Atanasova L."/>
            <person name="Karlsson M."/>
            <person name="Huettel B."/>
            <person name="Barry K.W."/>
            <person name="Haridas S."/>
            <person name="Chen C."/>
            <person name="Bauer D."/>
            <person name="Andreopoulos W."/>
            <person name="Pangilinan J."/>
            <person name="LaButti K."/>
            <person name="Riley R."/>
            <person name="Lipzen A."/>
            <person name="Clum A."/>
            <person name="Drula E."/>
            <person name="Henrissat B."/>
            <person name="Kohler A."/>
            <person name="Grigoriev I.V."/>
            <person name="Martin F.M."/>
            <person name="Hacquard S."/>
        </authorList>
    </citation>
    <scope>NUCLEOTIDE SEQUENCE</scope>
    <source>
        <strain evidence="7">MPI-SDFR-AT-0073</strain>
    </source>
</reference>
<dbReference type="GeneID" id="70132261"/>
<dbReference type="Gene3D" id="3.90.730.10">
    <property type="entry name" value="Ribonuclease T2-like"/>
    <property type="match status" value="1"/>
</dbReference>
<dbReference type="InterPro" id="IPR001568">
    <property type="entry name" value="RNase_T2-like"/>
</dbReference>
<dbReference type="InterPro" id="IPR033130">
    <property type="entry name" value="RNase_T2_His_AS_2"/>
</dbReference>
<dbReference type="RefSeq" id="XP_045956632.1">
    <property type="nucleotide sequence ID" value="XM_046103369.1"/>
</dbReference>
<dbReference type="CDD" id="cd01061">
    <property type="entry name" value="RNase_T2_euk"/>
    <property type="match status" value="1"/>
</dbReference>
<dbReference type="PANTHER" id="PTHR11240:SF22">
    <property type="entry name" value="RIBONUCLEASE T2"/>
    <property type="match status" value="1"/>
</dbReference>
<keyword evidence="3" id="KW-0378">Hydrolase</keyword>
<keyword evidence="3" id="KW-0255">Endonuclease</keyword>
<dbReference type="InterPro" id="IPR033697">
    <property type="entry name" value="Ribonuclease_T2_eukaryotic"/>
</dbReference>
<evidence type="ECO:0000313" key="7">
    <source>
        <dbReference type="EMBL" id="KAH6652354.1"/>
    </source>
</evidence>
<dbReference type="EC" id="4.6.1.19" evidence="2"/>
<dbReference type="GO" id="GO:0003723">
    <property type="term" value="F:RNA binding"/>
    <property type="evidence" value="ECO:0007669"/>
    <property type="project" value="InterPro"/>
</dbReference>
<dbReference type="InterPro" id="IPR018188">
    <property type="entry name" value="RNase_T2_His_AS_1"/>
</dbReference>
<dbReference type="SUPFAM" id="SSF55895">
    <property type="entry name" value="Ribonuclease Rh-like"/>
    <property type="match status" value="1"/>
</dbReference>
<dbReference type="PANTHER" id="PTHR11240">
    <property type="entry name" value="RIBONUCLEASE T2"/>
    <property type="match status" value="1"/>
</dbReference>
<keyword evidence="3" id="KW-0540">Nuclease</keyword>
<feature type="active site" evidence="5">
    <location>
        <position position="180"/>
    </location>
</feature>
<keyword evidence="4" id="KW-1015">Disulfide bond</keyword>
<evidence type="ECO:0000256" key="2">
    <source>
        <dbReference type="ARBA" id="ARBA00012571"/>
    </source>
</evidence>
<dbReference type="GO" id="GO:0006401">
    <property type="term" value="P:RNA catabolic process"/>
    <property type="evidence" value="ECO:0007669"/>
    <property type="project" value="TreeGrafter"/>
</dbReference>
<dbReference type="AlphaFoldDB" id="A0A9P8UHU4"/>
<proteinExistence type="inferred from homology"/>
<dbReference type="PROSITE" id="PS00530">
    <property type="entry name" value="RNASE_T2_1"/>
    <property type="match status" value="1"/>
</dbReference>
<evidence type="ECO:0000256" key="5">
    <source>
        <dbReference type="PIRSR" id="PIRSR633697-1"/>
    </source>
</evidence>
<dbReference type="GO" id="GO:0033897">
    <property type="term" value="F:ribonuclease T2 activity"/>
    <property type="evidence" value="ECO:0007669"/>
    <property type="project" value="UniProtKB-EC"/>
</dbReference>
<accession>A0A9P8UHU4</accession>
<dbReference type="PROSITE" id="PS00531">
    <property type="entry name" value="RNASE_T2_2"/>
    <property type="match status" value="1"/>
</dbReference>
<dbReference type="OrthoDB" id="435754at2759"/>
<dbReference type="GO" id="GO:0005576">
    <property type="term" value="C:extracellular region"/>
    <property type="evidence" value="ECO:0007669"/>
    <property type="project" value="TreeGrafter"/>
</dbReference>
<feature type="active site" evidence="5">
    <location>
        <position position="176"/>
    </location>
</feature>
<sequence>MAPAVSLRGILTYASNLLSQIPLQLSGLPNPLSPIAAPRPIGGHDRPSAGFPNSSDTVTPYIPLTGAPTCPIDGPTSCQNTTAGDSCCFVHPGGRLLLTQFWDQEVHVGGSEEDWTLHGLWPDLCDGTYDQFCGMAPRFENITDILKHYAQDDLLEYMNRYWVAKYGGNAHLWAHEYNKHGTCINTLSPKCYDGYTPGLEVVDYFTRAFGLFKMLDTYLALSQAGIEPDYRKTFSLKKIQKTLEEFSGGKVVLKCTGRHHNVLHEAWYVYFVQGSLQSGEFVPARDSFKGDQTDCAAEVRYLPKRRKRNHS</sequence>
<evidence type="ECO:0000256" key="3">
    <source>
        <dbReference type="ARBA" id="ARBA00022759"/>
    </source>
</evidence>
<evidence type="ECO:0000256" key="6">
    <source>
        <dbReference type="RuleBase" id="RU004328"/>
    </source>
</evidence>
<dbReference type="Pfam" id="PF00445">
    <property type="entry name" value="Ribonuclease_T2"/>
    <property type="match status" value="1"/>
</dbReference>
<protein>
    <recommendedName>
        <fullName evidence="2">ribonuclease T2</fullName>
        <ecNumber evidence="2">4.6.1.19</ecNumber>
    </recommendedName>
</protein>
<comment type="caution">
    <text evidence="7">The sequence shown here is derived from an EMBL/GenBank/DDBJ whole genome shotgun (WGS) entry which is preliminary data.</text>
</comment>
<dbReference type="InterPro" id="IPR036430">
    <property type="entry name" value="RNase_T2-like_sf"/>
</dbReference>
<evidence type="ECO:0000256" key="1">
    <source>
        <dbReference type="ARBA" id="ARBA00007469"/>
    </source>
</evidence>
<evidence type="ECO:0000256" key="4">
    <source>
        <dbReference type="ARBA" id="ARBA00023157"/>
    </source>
</evidence>
<gene>
    <name evidence="7" type="ORF">BKA67DRAFT_573659</name>
</gene>